<evidence type="ECO:0000259" key="9">
    <source>
        <dbReference type="PROSITE" id="PS50893"/>
    </source>
</evidence>
<dbReference type="AlphaFoldDB" id="A0A931MIB3"/>
<evidence type="ECO:0000256" key="1">
    <source>
        <dbReference type="ARBA" id="ARBA00004651"/>
    </source>
</evidence>
<dbReference type="InterPro" id="IPR027417">
    <property type="entry name" value="P-loop_NTPase"/>
</dbReference>
<sequence>MPADSIAVPGLPAEPVDRRRTVGDAAALLARAAAPDRRHLLHGMFWLLVAAGLEALGPLIGKTFIDSYLLPRNAQWPQMAGLLAGALVAGMAASWLRYLQLTRLAGVAMRSVQRIRESVYGHVLRLPMSFFDRAITGQLVSRVTNDTEAVKTLYVQVLFVMLDSVIVLSGAMVAMLWLDWHLMLIVATLVPAVALIVLLYQRLSAPAVTRSRELRSELNAQMAESIAGMAVLQASNAAERFSAKFAAVNEAHYQSRQRELRANAWLLRPVLDLLNVILLAVVIAVFGARDQGAALTTLEVGVLYAFINYIARVVEPLIQITMQFSQLQQAMVGAARVHALLKEAEAPKAAEQGRVTEGGISIDHLDFAYQPGQPVLHDLNLHIEPGSFHGIVGHTGSGKSTLLSLLLRFYPAPPGSIRVDGTPVDAIAEDHFRDRVGLVPQDPFLLAASARENIDMGRGLGDERIEAAAKAAHAHDFILALEQGYATSLGEGGARLSVGQKQLLAIARALAGDPRILFLDEATSHIDSETEQIVQRALTELRGRVTIVAIAHRLSTIRDADRIVVLNHGRIAELGTHAELMAMPQGLYQRLYLLQQLEEEGAG</sequence>
<evidence type="ECO:0000256" key="6">
    <source>
        <dbReference type="ARBA" id="ARBA00022989"/>
    </source>
</evidence>
<keyword evidence="3 8" id="KW-0812">Transmembrane</keyword>
<dbReference type="InterPro" id="IPR003593">
    <property type="entry name" value="AAA+_ATPase"/>
</dbReference>
<dbReference type="GO" id="GO:0016887">
    <property type="term" value="F:ATP hydrolysis activity"/>
    <property type="evidence" value="ECO:0007669"/>
    <property type="project" value="InterPro"/>
</dbReference>
<dbReference type="PROSITE" id="PS00211">
    <property type="entry name" value="ABC_TRANSPORTER_1"/>
    <property type="match status" value="1"/>
</dbReference>
<dbReference type="PANTHER" id="PTHR43394">
    <property type="entry name" value="ATP-DEPENDENT PERMEASE MDL1, MITOCHONDRIAL"/>
    <property type="match status" value="1"/>
</dbReference>
<comment type="caution">
    <text evidence="11">The sequence shown here is derived from an EMBL/GenBank/DDBJ whole genome shotgun (WGS) entry which is preliminary data.</text>
</comment>
<feature type="transmembrane region" description="Helical" evidence="8">
    <location>
        <begin position="80"/>
        <end position="99"/>
    </location>
</feature>
<keyword evidence="7 8" id="KW-0472">Membrane</keyword>
<dbReference type="Proteomes" id="UP000651050">
    <property type="component" value="Unassembled WGS sequence"/>
</dbReference>
<dbReference type="SUPFAM" id="SSF90123">
    <property type="entry name" value="ABC transporter transmembrane region"/>
    <property type="match status" value="1"/>
</dbReference>
<dbReference type="RefSeq" id="WP_196987440.1">
    <property type="nucleotide sequence ID" value="NZ_JADWYS010000001.1"/>
</dbReference>
<dbReference type="EMBL" id="JADWYS010000001">
    <property type="protein sequence ID" value="MBG9389659.1"/>
    <property type="molecule type" value="Genomic_DNA"/>
</dbReference>
<keyword evidence="12" id="KW-1185">Reference proteome</keyword>
<evidence type="ECO:0000256" key="2">
    <source>
        <dbReference type="ARBA" id="ARBA00022475"/>
    </source>
</evidence>
<dbReference type="Pfam" id="PF00664">
    <property type="entry name" value="ABC_membrane"/>
    <property type="match status" value="1"/>
</dbReference>
<dbReference type="InterPro" id="IPR017871">
    <property type="entry name" value="ABC_transporter-like_CS"/>
</dbReference>
<dbReference type="InterPro" id="IPR036640">
    <property type="entry name" value="ABC1_TM_sf"/>
</dbReference>
<dbReference type="Gene3D" id="1.20.1560.10">
    <property type="entry name" value="ABC transporter type 1, transmembrane domain"/>
    <property type="match status" value="1"/>
</dbReference>
<accession>A0A931MIB3</accession>
<dbReference type="InterPro" id="IPR039421">
    <property type="entry name" value="Type_1_exporter"/>
</dbReference>
<dbReference type="SUPFAM" id="SSF52540">
    <property type="entry name" value="P-loop containing nucleoside triphosphate hydrolases"/>
    <property type="match status" value="1"/>
</dbReference>
<evidence type="ECO:0000256" key="4">
    <source>
        <dbReference type="ARBA" id="ARBA00022741"/>
    </source>
</evidence>
<proteinExistence type="predicted"/>
<dbReference type="SMART" id="SM00382">
    <property type="entry name" value="AAA"/>
    <property type="match status" value="1"/>
</dbReference>
<keyword evidence="5 11" id="KW-0067">ATP-binding</keyword>
<dbReference type="GO" id="GO:0005886">
    <property type="term" value="C:plasma membrane"/>
    <property type="evidence" value="ECO:0007669"/>
    <property type="project" value="UniProtKB-SubCell"/>
</dbReference>
<dbReference type="CDD" id="cd18544">
    <property type="entry name" value="ABC_6TM_TmrA_like"/>
    <property type="match status" value="1"/>
</dbReference>
<evidence type="ECO:0000256" key="5">
    <source>
        <dbReference type="ARBA" id="ARBA00022840"/>
    </source>
</evidence>
<keyword evidence="6 8" id="KW-1133">Transmembrane helix</keyword>
<dbReference type="PROSITE" id="PS50929">
    <property type="entry name" value="ABC_TM1F"/>
    <property type="match status" value="1"/>
</dbReference>
<evidence type="ECO:0000313" key="12">
    <source>
        <dbReference type="Proteomes" id="UP000651050"/>
    </source>
</evidence>
<name>A0A931MIB3_9BURK</name>
<feature type="domain" description="ABC transporter" evidence="9">
    <location>
        <begin position="360"/>
        <end position="593"/>
    </location>
</feature>
<dbReference type="GO" id="GO:0005524">
    <property type="term" value="F:ATP binding"/>
    <property type="evidence" value="ECO:0007669"/>
    <property type="project" value="UniProtKB-KW"/>
</dbReference>
<feature type="transmembrane region" description="Helical" evidence="8">
    <location>
        <begin position="265"/>
        <end position="286"/>
    </location>
</feature>
<dbReference type="Gene3D" id="3.40.50.300">
    <property type="entry name" value="P-loop containing nucleotide triphosphate hydrolases"/>
    <property type="match status" value="1"/>
</dbReference>
<dbReference type="InterPro" id="IPR003439">
    <property type="entry name" value="ABC_transporter-like_ATP-bd"/>
</dbReference>
<feature type="transmembrane region" description="Helical" evidence="8">
    <location>
        <begin position="153"/>
        <end position="174"/>
    </location>
</feature>
<keyword evidence="2" id="KW-1003">Cell membrane</keyword>
<dbReference type="Pfam" id="PF00005">
    <property type="entry name" value="ABC_tran"/>
    <property type="match status" value="1"/>
</dbReference>
<dbReference type="InterPro" id="IPR011527">
    <property type="entry name" value="ABC1_TM_dom"/>
</dbReference>
<gene>
    <name evidence="11" type="ORF">I5803_16640</name>
</gene>
<keyword evidence="4" id="KW-0547">Nucleotide-binding</keyword>
<evidence type="ECO:0000256" key="8">
    <source>
        <dbReference type="SAM" id="Phobius"/>
    </source>
</evidence>
<evidence type="ECO:0000256" key="3">
    <source>
        <dbReference type="ARBA" id="ARBA00022692"/>
    </source>
</evidence>
<organism evidence="11 12">
    <name type="scientific">Caenimonas aquaedulcis</name>
    <dbReference type="NCBI Taxonomy" id="2793270"/>
    <lineage>
        <taxon>Bacteria</taxon>
        <taxon>Pseudomonadati</taxon>
        <taxon>Pseudomonadota</taxon>
        <taxon>Betaproteobacteria</taxon>
        <taxon>Burkholderiales</taxon>
        <taxon>Comamonadaceae</taxon>
        <taxon>Caenimonas</taxon>
    </lineage>
</organism>
<feature type="transmembrane region" description="Helical" evidence="8">
    <location>
        <begin position="40"/>
        <end position="60"/>
    </location>
</feature>
<evidence type="ECO:0000259" key="10">
    <source>
        <dbReference type="PROSITE" id="PS50929"/>
    </source>
</evidence>
<evidence type="ECO:0000313" key="11">
    <source>
        <dbReference type="EMBL" id="MBG9389659.1"/>
    </source>
</evidence>
<reference evidence="11" key="1">
    <citation type="submission" date="2020-11" db="EMBL/GenBank/DDBJ databases">
        <title>Bacterial whole genome sequence for Caenimonas sp. DR4.4.</title>
        <authorList>
            <person name="Le V."/>
            <person name="Ko S.-R."/>
            <person name="Ahn C.-Y."/>
            <person name="Oh H.-M."/>
        </authorList>
    </citation>
    <scope>NUCLEOTIDE SEQUENCE</scope>
    <source>
        <strain evidence="11">DR4.4</strain>
    </source>
</reference>
<protein>
    <submittedName>
        <fullName evidence="11">ATP-binding cassette domain-containing protein</fullName>
    </submittedName>
</protein>
<dbReference type="FunFam" id="3.40.50.300:FF:000218">
    <property type="entry name" value="Multidrug ABC transporter ATP-binding protein"/>
    <property type="match status" value="1"/>
</dbReference>
<dbReference type="GO" id="GO:0015421">
    <property type="term" value="F:ABC-type oligopeptide transporter activity"/>
    <property type="evidence" value="ECO:0007669"/>
    <property type="project" value="TreeGrafter"/>
</dbReference>
<dbReference type="PANTHER" id="PTHR43394:SF1">
    <property type="entry name" value="ATP-BINDING CASSETTE SUB-FAMILY B MEMBER 10, MITOCHONDRIAL"/>
    <property type="match status" value="1"/>
</dbReference>
<feature type="domain" description="ABC transmembrane type-1" evidence="10">
    <location>
        <begin position="43"/>
        <end position="329"/>
    </location>
</feature>
<feature type="transmembrane region" description="Helical" evidence="8">
    <location>
        <begin position="180"/>
        <end position="200"/>
    </location>
</feature>
<evidence type="ECO:0000256" key="7">
    <source>
        <dbReference type="ARBA" id="ARBA00023136"/>
    </source>
</evidence>
<comment type="subcellular location">
    <subcellularLocation>
        <location evidence="1">Cell membrane</location>
        <topology evidence="1">Multi-pass membrane protein</topology>
    </subcellularLocation>
</comment>
<dbReference type="PROSITE" id="PS50893">
    <property type="entry name" value="ABC_TRANSPORTER_2"/>
    <property type="match status" value="1"/>
</dbReference>